<dbReference type="NCBIfam" id="TIGR03519">
    <property type="entry name" value="T9SS_PorP_fam"/>
    <property type="match status" value="1"/>
</dbReference>
<dbReference type="RefSeq" id="WP_317903648.1">
    <property type="nucleotide sequence ID" value="NZ_JAIRBC010000034.1"/>
</dbReference>
<proteinExistence type="predicted"/>
<comment type="caution">
    <text evidence="1">The sequence shown here is derived from an EMBL/GenBank/DDBJ whole genome shotgun (WGS) entry which is preliminary data.</text>
</comment>
<dbReference type="InterPro" id="IPR019861">
    <property type="entry name" value="PorP/SprF_Bacteroidetes"/>
</dbReference>
<name>A0AAE3JPV4_9FLAO</name>
<protein>
    <submittedName>
        <fullName evidence="1">PorP/SprF family type IX secretion system membrane protein</fullName>
    </submittedName>
</protein>
<dbReference type="EMBL" id="JAIRBC010000034">
    <property type="protein sequence ID" value="MCG2462510.1"/>
    <property type="molecule type" value="Genomic_DNA"/>
</dbReference>
<sequence>MKNLLFLLVCITALTEDYGQTESPFVTYNVPSQNLLKFDRFLINPTYSTVREDKSYLNLFHRNQSVAFDDNNQTYFLSYSGRIGDRSGLGLSLYTQRAGTISNYGVLANYAYGIRLSDKSNFTFGANLAYYNSGFDENRVITVDYDPLISGFQDSALLSFQPGFNISYGQFDFGVFAQNLIDYNLKYRESLTDFRDKTFSGQLQYTYELKITSGMFEKGRLLPLATVRKPGQDDIVLGGSLILDLPKLGWLQGGYDSYYGVSTGVGFNLGKHISLGYTMENGVSNNFNNFGITYELSFAYSFAPTLTEDRVMLENQKNQVADGREELDQNAVLNSKDGEITEPKHKLEENNKILAELIFRQDSLEFNRQKDLEQRFDLVIGMVRNEVNGSQLNLEEKARKVYFMNNNQRKVPKLPYDNYEFAIVENKVEHKNFKSTSSKISFQTDVIVPKTHDNVRVHASSAKGHIPEGNFAQDAKRNNAANRPVQYLPGVAEGYYLVANVYKGDLYLNKFIGKLGGMDINAEYFLNTRNGLKYVYLNRYDSWQEALADYRSHYNGTYTDELWIMKVDSKGPKR</sequence>
<reference evidence="1" key="1">
    <citation type="submission" date="2023-02" db="EMBL/GenBank/DDBJ databases">
        <title>Genome of Flavobacteriaceae gen. nov. sp. strain F89.</title>
        <authorList>
            <person name="Wang Y."/>
        </authorList>
    </citation>
    <scope>NUCLEOTIDE SEQUENCE</scope>
    <source>
        <strain evidence="1">F89</strain>
    </source>
</reference>
<evidence type="ECO:0000313" key="1">
    <source>
        <dbReference type="EMBL" id="MCG2462510.1"/>
    </source>
</evidence>
<evidence type="ECO:0000313" key="2">
    <source>
        <dbReference type="Proteomes" id="UP001200642"/>
    </source>
</evidence>
<accession>A0AAE3JPV4</accession>
<dbReference type="Pfam" id="PF11751">
    <property type="entry name" value="PorP_SprF"/>
    <property type="match status" value="1"/>
</dbReference>
<gene>
    <name evidence="1" type="ORF">K8352_17245</name>
</gene>
<keyword evidence="2" id="KW-1185">Reference proteome</keyword>
<dbReference type="AlphaFoldDB" id="A0AAE3JPV4"/>
<dbReference type="Proteomes" id="UP001200642">
    <property type="component" value="Unassembled WGS sequence"/>
</dbReference>
<organism evidence="1 2">
    <name type="scientific">Cerina litoralis</name>
    <dbReference type="NCBI Taxonomy" id="2874477"/>
    <lineage>
        <taxon>Bacteria</taxon>
        <taxon>Pseudomonadati</taxon>
        <taxon>Bacteroidota</taxon>
        <taxon>Flavobacteriia</taxon>
        <taxon>Flavobacteriales</taxon>
        <taxon>Flavobacteriaceae</taxon>
        <taxon>Cerina</taxon>
    </lineage>
</organism>